<reference evidence="18 19" key="1">
    <citation type="journal article" date="2016" name="Nat. Commun.">
        <title>Thousands of microbial genomes shed light on interconnected biogeochemical processes in an aquifer system.</title>
        <authorList>
            <person name="Anantharaman K."/>
            <person name="Brown C.T."/>
            <person name="Hug L.A."/>
            <person name="Sharon I."/>
            <person name="Castelle C.J."/>
            <person name="Probst A.J."/>
            <person name="Thomas B.C."/>
            <person name="Singh A."/>
            <person name="Wilkins M.J."/>
            <person name="Karaoz U."/>
            <person name="Brodie E.L."/>
            <person name="Williams K.H."/>
            <person name="Hubbard S.S."/>
            <person name="Banfield J.F."/>
        </authorList>
    </citation>
    <scope>NUCLEOTIDE SEQUENCE [LARGE SCALE GENOMIC DNA]</scope>
</reference>
<dbReference type="Pfam" id="PF02875">
    <property type="entry name" value="Mur_ligase_C"/>
    <property type="match status" value="1"/>
</dbReference>
<gene>
    <name evidence="14" type="primary">murC</name>
    <name evidence="18" type="ORF">A2849_00985</name>
</gene>
<dbReference type="Gene3D" id="3.40.50.720">
    <property type="entry name" value="NAD(P)-binding Rossmann-like Domain"/>
    <property type="match status" value="1"/>
</dbReference>
<evidence type="ECO:0000256" key="14">
    <source>
        <dbReference type="HAMAP-Rule" id="MF_00046"/>
    </source>
</evidence>
<dbReference type="SUPFAM" id="SSF53623">
    <property type="entry name" value="MurD-like peptide ligases, catalytic domain"/>
    <property type="match status" value="1"/>
</dbReference>
<comment type="pathway">
    <text evidence="2 14">Cell wall biogenesis; peptidoglycan biosynthesis.</text>
</comment>
<accession>A0A1G2M9B3</accession>
<name>A0A1G2M9B3_9BACT</name>
<evidence type="ECO:0000256" key="11">
    <source>
        <dbReference type="ARBA" id="ARBA00023306"/>
    </source>
</evidence>
<dbReference type="InterPro" id="IPR036615">
    <property type="entry name" value="Mur_ligase_C_dom_sf"/>
</dbReference>
<evidence type="ECO:0000256" key="13">
    <source>
        <dbReference type="ARBA" id="ARBA00047833"/>
    </source>
</evidence>
<evidence type="ECO:0000259" key="17">
    <source>
        <dbReference type="Pfam" id="PF08245"/>
    </source>
</evidence>
<feature type="binding site" evidence="14">
    <location>
        <begin position="115"/>
        <end position="121"/>
    </location>
    <ligand>
        <name>ATP</name>
        <dbReference type="ChEBI" id="CHEBI:30616"/>
    </ligand>
</feature>
<dbReference type="InterPro" id="IPR013221">
    <property type="entry name" value="Mur_ligase_cen"/>
</dbReference>
<dbReference type="InterPro" id="IPR005758">
    <property type="entry name" value="UDP-N-AcMur_Ala_ligase_MurC"/>
</dbReference>
<dbReference type="GO" id="GO:0005524">
    <property type="term" value="F:ATP binding"/>
    <property type="evidence" value="ECO:0007669"/>
    <property type="project" value="UniProtKB-UniRule"/>
</dbReference>
<dbReference type="GO" id="GO:0071555">
    <property type="term" value="P:cell wall organization"/>
    <property type="evidence" value="ECO:0007669"/>
    <property type="project" value="UniProtKB-KW"/>
</dbReference>
<dbReference type="SUPFAM" id="SSF53244">
    <property type="entry name" value="MurD-like peptide ligases, peptide-binding domain"/>
    <property type="match status" value="1"/>
</dbReference>
<comment type="similarity">
    <text evidence="14">Belongs to the MurCDEF family.</text>
</comment>
<evidence type="ECO:0000259" key="16">
    <source>
        <dbReference type="Pfam" id="PF02875"/>
    </source>
</evidence>
<dbReference type="Pfam" id="PF08245">
    <property type="entry name" value="Mur_ligase_M"/>
    <property type="match status" value="1"/>
</dbReference>
<keyword evidence="9 14" id="KW-0133">Cell shape</keyword>
<protein>
    <recommendedName>
        <fullName evidence="3 14">UDP-N-acetylmuramate--L-alanine ligase</fullName>
        <ecNumber evidence="3 14">6.3.2.8</ecNumber>
    </recommendedName>
    <alternativeName>
        <fullName evidence="14">UDP-N-acetylmuramoyl-L-alanine synthetase</fullName>
    </alternativeName>
</protein>
<dbReference type="InterPro" id="IPR036565">
    <property type="entry name" value="Mur-like_cat_sf"/>
</dbReference>
<dbReference type="InterPro" id="IPR004101">
    <property type="entry name" value="Mur_ligase_C"/>
</dbReference>
<dbReference type="EC" id="6.3.2.8" evidence="3 14"/>
<dbReference type="PANTHER" id="PTHR43445">
    <property type="entry name" value="UDP-N-ACETYLMURAMATE--L-ALANINE LIGASE-RELATED"/>
    <property type="match status" value="1"/>
</dbReference>
<keyword evidence="5 14" id="KW-0436">Ligase</keyword>
<dbReference type="Pfam" id="PF01225">
    <property type="entry name" value="Mur_ligase"/>
    <property type="match status" value="1"/>
</dbReference>
<evidence type="ECO:0000256" key="9">
    <source>
        <dbReference type="ARBA" id="ARBA00022960"/>
    </source>
</evidence>
<proteinExistence type="inferred from homology"/>
<evidence type="ECO:0000256" key="5">
    <source>
        <dbReference type="ARBA" id="ARBA00022598"/>
    </source>
</evidence>
<dbReference type="SUPFAM" id="SSF51984">
    <property type="entry name" value="MurCD N-terminal domain"/>
    <property type="match status" value="1"/>
</dbReference>
<feature type="domain" description="Mur ligase central" evidence="17">
    <location>
        <begin position="113"/>
        <end position="261"/>
    </location>
</feature>
<feature type="domain" description="Mur ligase N-terminal catalytic" evidence="15">
    <location>
        <begin position="9"/>
        <end position="109"/>
    </location>
</feature>
<keyword evidence="8 14" id="KW-0067">ATP-binding</keyword>
<dbReference type="InterPro" id="IPR050061">
    <property type="entry name" value="MurCDEF_pg_biosynth"/>
</dbReference>
<keyword evidence="11 14" id="KW-0131">Cell cycle</keyword>
<evidence type="ECO:0000256" key="10">
    <source>
        <dbReference type="ARBA" id="ARBA00022984"/>
    </source>
</evidence>
<comment type="catalytic activity">
    <reaction evidence="13 14">
        <text>UDP-N-acetyl-alpha-D-muramate + L-alanine + ATP = UDP-N-acetyl-alpha-D-muramoyl-L-alanine + ADP + phosphate + H(+)</text>
        <dbReference type="Rhea" id="RHEA:23372"/>
        <dbReference type="ChEBI" id="CHEBI:15378"/>
        <dbReference type="ChEBI" id="CHEBI:30616"/>
        <dbReference type="ChEBI" id="CHEBI:43474"/>
        <dbReference type="ChEBI" id="CHEBI:57972"/>
        <dbReference type="ChEBI" id="CHEBI:70757"/>
        <dbReference type="ChEBI" id="CHEBI:83898"/>
        <dbReference type="ChEBI" id="CHEBI:456216"/>
        <dbReference type="EC" id="6.3.2.8"/>
    </reaction>
</comment>
<dbReference type="Gene3D" id="3.40.1190.10">
    <property type="entry name" value="Mur-like, catalytic domain"/>
    <property type="match status" value="1"/>
</dbReference>
<keyword evidence="12 14" id="KW-0961">Cell wall biogenesis/degradation</keyword>
<dbReference type="InterPro" id="IPR000713">
    <property type="entry name" value="Mur_ligase_N"/>
</dbReference>
<dbReference type="GO" id="GO:0009252">
    <property type="term" value="P:peptidoglycan biosynthetic process"/>
    <property type="evidence" value="ECO:0007669"/>
    <property type="project" value="UniProtKB-UniRule"/>
</dbReference>
<evidence type="ECO:0000256" key="1">
    <source>
        <dbReference type="ARBA" id="ARBA00004496"/>
    </source>
</evidence>
<keyword evidence="6 14" id="KW-0132">Cell division</keyword>
<dbReference type="Proteomes" id="UP000178121">
    <property type="component" value="Unassembled WGS sequence"/>
</dbReference>
<keyword evidence="7 14" id="KW-0547">Nucleotide-binding</keyword>
<keyword evidence="4 14" id="KW-0963">Cytoplasm</keyword>
<dbReference type="GO" id="GO:0008763">
    <property type="term" value="F:UDP-N-acetylmuramate-L-alanine ligase activity"/>
    <property type="evidence" value="ECO:0007669"/>
    <property type="project" value="UniProtKB-UniRule"/>
</dbReference>
<dbReference type="GO" id="GO:0005737">
    <property type="term" value="C:cytoplasm"/>
    <property type="evidence" value="ECO:0007669"/>
    <property type="project" value="UniProtKB-SubCell"/>
</dbReference>
<dbReference type="UniPathway" id="UPA00219"/>
<evidence type="ECO:0000256" key="6">
    <source>
        <dbReference type="ARBA" id="ARBA00022618"/>
    </source>
</evidence>
<comment type="function">
    <text evidence="14">Cell wall formation.</text>
</comment>
<dbReference type="AlphaFoldDB" id="A0A1G2M9B3"/>
<evidence type="ECO:0000256" key="2">
    <source>
        <dbReference type="ARBA" id="ARBA00004752"/>
    </source>
</evidence>
<keyword evidence="10 14" id="KW-0573">Peptidoglycan synthesis</keyword>
<evidence type="ECO:0000256" key="8">
    <source>
        <dbReference type="ARBA" id="ARBA00022840"/>
    </source>
</evidence>
<comment type="caution">
    <text evidence="18">The sequence shown here is derived from an EMBL/GenBank/DDBJ whole genome shotgun (WGS) entry which is preliminary data.</text>
</comment>
<evidence type="ECO:0000256" key="12">
    <source>
        <dbReference type="ARBA" id="ARBA00023316"/>
    </source>
</evidence>
<sequence>MVDFSKTNTVHFVGVGGIGTSAIARMFVLEGKRVSGSDMAEGEVTKALQEVGVVVYVGDAKSNLPADCDLVIYTIAIPKDHPELVEAKKRRIPILSYPEALGIISKEKYTIAITGTHGKTTTTAMVAKILIDAGMDPTVIVGSFLLDVPPLLSKEGQGAVTTPSESPPWKGGEARRTNFVAGKSKYLVVEGCEYCRSFLNLHPNILVITNIDADHLDYYKDMEDIVSAFVELSRKLPNDGYLILDSHAPNVQAVVKQSHTQNGDFAALKLPEGFKLHIPGAHNLLNAKAALAVAKVLDIPDKQALRSLSAFRGTWRRFEYRGKAKNGALVYDDYGHHPTEIEATLRGTRELFPLNKVSASGGLSPKIVVVFQPHLYSRTKQHLQGFGVAFKGATNVILLPIYPAREEDPGGINSQMVVDEVKKNGKNAHLVKTFDEAAKLAVELCGAGDVIVTLGAGETNKVADILVSNK</sequence>
<evidence type="ECO:0000313" key="19">
    <source>
        <dbReference type="Proteomes" id="UP000178121"/>
    </source>
</evidence>
<dbReference type="PANTHER" id="PTHR43445:SF3">
    <property type="entry name" value="UDP-N-ACETYLMURAMATE--L-ALANINE LIGASE"/>
    <property type="match status" value="1"/>
</dbReference>
<evidence type="ECO:0000259" key="15">
    <source>
        <dbReference type="Pfam" id="PF01225"/>
    </source>
</evidence>
<evidence type="ECO:0000256" key="7">
    <source>
        <dbReference type="ARBA" id="ARBA00022741"/>
    </source>
</evidence>
<evidence type="ECO:0000256" key="4">
    <source>
        <dbReference type="ARBA" id="ARBA00022490"/>
    </source>
</evidence>
<dbReference type="HAMAP" id="MF_00046">
    <property type="entry name" value="MurC"/>
    <property type="match status" value="1"/>
</dbReference>
<dbReference type="Gene3D" id="3.90.190.20">
    <property type="entry name" value="Mur ligase, C-terminal domain"/>
    <property type="match status" value="1"/>
</dbReference>
<feature type="domain" description="Mur ligase C-terminal" evidence="16">
    <location>
        <begin position="316"/>
        <end position="457"/>
    </location>
</feature>
<organism evidence="18 19">
    <name type="scientific">Candidatus Taylorbacteria bacterium RIFCSPHIGHO2_01_FULL_51_15</name>
    <dbReference type="NCBI Taxonomy" id="1802304"/>
    <lineage>
        <taxon>Bacteria</taxon>
        <taxon>Candidatus Tayloriibacteriota</taxon>
    </lineage>
</organism>
<dbReference type="GO" id="GO:0051301">
    <property type="term" value="P:cell division"/>
    <property type="evidence" value="ECO:0007669"/>
    <property type="project" value="UniProtKB-KW"/>
</dbReference>
<dbReference type="EMBL" id="MHRI01000030">
    <property type="protein sequence ID" value="OHA20334.1"/>
    <property type="molecule type" value="Genomic_DNA"/>
</dbReference>
<dbReference type="GO" id="GO:0008360">
    <property type="term" value="P:regulation of cell shape"/>
    <property type="evidence" value="ECO:0007669"/>
    <property type="project" value="UniProtKB-KW"/>
</dbReference>
<comment type="subcellular location">
    <subcellularLocation>
        <location evidence="1 14">Cytoplasm</location>
    </subcellularLocation>
</comment>
<evidence type="ECO:0000256" key="3">
    <source>
        <dbReference type="ARBA" id="ARBA00012211"/>
    </source>
</evidence>
<evidence type="ECO:0000313" key="18">
    <source>
        <dbReference type="EMBL" id="OHA20334.1"/>
    </source>
</evidence>